<dbReference type="InterPro" id="IPR046947">
    <property type="entry name" value="LytR-like"/>
</dbReference>
<dbReference type="Gene3D" id="2.40.50.1020">
    <property type="entry name" value="LytTr DNA-binding domain"/>
    <property type="match status" value="1"/>
</dbReference>
<keyword evidence="5" id="KW-1185">Reference proteome</keyword>
<dbReference type="SMART" id="SM00448">
    <property type="entry name" value="REC"/>
    <property type="match status" value="1"/>
</dbReference>
<evidence type="ECO:0000313" key="4">
    <source>
        <dbReference type="EMBL" id="PYF77306.1"/>
    </source>
</evidence>
<dbReference type="PROSITE" id="PS50110">
    <property type="entry name" value="RESPONSE_REGULATORY"/>
    <property type="match status" value="1"/>
</dbReference>
<dbReference type="EMBL" id="QKLU01000001">
    <property type="protein sequence ID" value="PYF77306.1"/>
    <property type="molecule type" value="Genomic_DNA"/>
</dbReference>
<dbReference type="GO" id="GO:0000156">
    <property type="term" value="F:phosphorelay response regulator activity"/>
    <property type="evidence" value="ECO:0007669"/>
    <property type="project" value="InterPro"/>
</dbReference>
<feature type="domain" description="Response regulatory" evidence="2">
    <location>
        <begin position="19"/>
        <end position="130"/>
    </location>
</feature>
<dbReference type="PROSITE" id="PS50930">
    <property type="entry name" value="HTH_LYTTR"/>
    <property type="match status" value="1"/>
</dbReference>
<keyword evidence="1" id="KW-0597">Phosphoprotein</keyword>
<dbReference type="Pfam" id="PF04397">
    <property type="entry name" value="LytTR"/>
    <property type="match status" value="1"/>
</dbReference>
<dbReference type="AlphaFoldDB" id="A0A318ULH6"/>
<evidence type="ECO:0000259" key="3">
    <source>
        <dbReference type="PROSITE" id="PS50930"/>
    </source>
</evidence>
<dbReference type="Proteomes" id="UP000248198">
    <property type="component" value="Unassembled WGS sequence"/>
</dbReference>
<protein>
    <submittedName>
        <fullName evidence="4">LytTR family two component transcriptional regulator</fullName>
    </submittedName>
</protein>
<dbReference type="InterPro" id="IPR011006">
    <property type="entry name" value="CheY-like_superfamily"/>
</dbReference>
<dbReference type="PANTHER" id="PTHR37299:SF1">
    <property type="entry name" value="STAGE 0 SPORULATION PROTEIN A HOMOLOG"/>
    <property type="match status" value="1"/>
</dbReference>
<evidence type="ECO:0000313" key="5">
    <source>
        <dbReference type="Proteomes" id="UP000248198"/>
    </source>
</evidence>
<dbReference type="InterPro" id="IPR001789">
    <property type="entry name" value="Sig_transdc_resp-reg_receiver"/>
</dbReference>
<organism evidence="4 5">
    <name type="scientific">Pedobacter nutrimenti</name>
    <dbReference type="NCBI Taxonomy" id="1241337"/>
    <lineage>
        <taxon>Bacteria</taxon>
        <taxon>Pseudomonadati</taxon>
        <taxon>Bacteroidota</taxon>
        <taxon>Sphingobacteriia</taxon>
        <taxon>Sphingobacteriales</taxon>
        <taxon>Sphingobacteriaceae</taxon>
        <taxon>Pedobacter</taxon>
    </lineage>
</organism>
<dbReference type="GO" id="GO:0003677">
    <property type="term" value="F:DNA binding"/>
    <property type="evidence" value="ECO:0007669"/>
    <property type="project" value="InterPro"/>
</dbReference>
<dbReference type="InterPro" id="IPR007492">
    <property type="entry name" value="LytTR_DNA-bd_dom"/>
</dbReference>
<reference evidence="4 5" key="1">
    <citation type="submission" date="2018-06" db="EMBL/GenBank/DDBJ databases">
        <title>Genomic Encyclopedia of Archaeal and Bacterial Type Strains, Phase II (KMG-II): from individual species to whole genera.</title>
        <authorList>
            <person name="Goeker M."/>
        </authorList>
    </citation>
    <scope>NUCLEOTIDE SEQUENCE [LARGE SCALE GENOMIC DNA]</scope>
    <source>
        <strain evidence="4 5">DSM 27372</strain>
    </source>
</reference>
<evidence type="ECO:0000259" key="2">
    <source>
        <dbReference type="PROSITE" id="PS50110"/>
    </source>
</evidence>
<dbReference type="Pfam" id="PF00072">
    <property type="entry name" value="Response_reg"/>
    <property type="match status" value="1"/>
</dbReference>
<gene>
    <name evidence="4" type="ORF">B0O44_101787</name>
</gene>
<dbReference type="FunFam" id="3.40.50.2300:FF:000051">
    <property type="entry name" value="Two-component response regulator yehT"/>
    <property type="match status" value="1"/>
</dbReference>
<dbReference type="SMART" id="SM00850">
    <property type="entry name" value="LytTR"/>
    <property type="match status" value="1"/>
</dbReference>
<accession>A0A318ULH6</accession>
<dbReference type="PANTHER" id="PTHR37299">
    <property type="entry name" value="TRANSCRIPTIONAL REGULATOR-RELATED"/>
    <property type="match status" value="1"/>
</dbReference>
<feature type="domain" description="HTH LytTR-type" evidence="3">
    <location>
        <begin position="153"/>
        <end position="251"/>
    </location>
</feature>
<feature type="modified residue" description="4-aspartylphosphate" evidence="1">
    <location>
        <position position="70"/>
    </location>
</feature>
<dbReference type="SUPFAM" id="SSF52172">
    <property type="entry name" value="CheY-like"/>
    <property type="match status" value="1"/>
</dbReference>
<proteinExistence type="predicted"/>
<sequence length="254" mass="29116">MMNIKNSDLIKENNPNKMKCIVVDDEPLAREGMHRLIAKEKGLELLSSFNNALDAISYLHQTEVDLVFLDIRMPGTSGLEFAGSISGKTLVIFTTAYEQYAIKSYDLDAVDYLLKPIQQERFEKAVQKAALMHELLQSKEAPSELGDSTEDYLFIKAERRFYKVYYNDICYVEGLKDYVILHIGEEKLITAVNLKGMHSRLPERLFMRVGKSYLVNTSRITSFDLHTLYLGTKEVPLGEAYRKAFFSNFAKKEI</sequence>
<comment type="caution">
    <text evidence="4">The sequence shown here is derived from an EMBL/GenBank/DDBJ whole genome shotgun (WGS) entry which is preliminary data.</text>
</comment>
<dbReference type="Gene3D" id="3.40.50.2300">
    <property type="match status" value="1"/>
</dbReference>
<name>A0A318ULH6_9SPHI</name>
<evidence type="ECO:0000256" key="1">
    <source>
        <dbReference type="PROSITE-ProRule" id="PRU00169"/>
    </source>
</evidence>